<dbReference type="InterPro" id="IPR002303">
    <property type="entry name" value="Valyl-tRNA_ligase"/>
</dbReference>
<dbReference type="SUPFAM" id="SSF52374">
    <property type="entry name" value="Nucleotidylyl transferase"/>
    <property type="match status" value="1"/>
</dbReference>
<dbReference type="GO" id="GO:0006438">
    <property type="term" value="P:valyl-tRNA aminoacylation"/>
    <property type="evidence" value="ECO:0007669"/>
    <property type="project" value="InterPro"/>
</dbReference>
<evidence type="ECO:0000256" key="3">
    <source>
        <dbReference type="ARBA" id="ARBA00022741"/>
    </source>
</evidence>
<dbReference type="AlphaFoldDB" id="A0A5J4NSW9"/>
<proteinExistence type="predicted"/>
<evidence type="ECO:0000256" key="4">
    <source>
        <dbReference type="ARBA" id="ARBA00022840"/>
    </source>
</evidence>
<keyword evidence="6" id="KW-0030">Aminoacyl-tRNA synthetase</keyword>
<organism evidence="9 10">
    <name type="scientific">Paragonimus westermani</name>
    <dbReference type="NCBI Taxonomy" id="34504"/>
    <lineage>
        <taxon>Eukaryota</taxon>
        <taxon>Metazoa</taxon>
        <taxon>Spiralia</taxon>
        <taxon>Lophotrochozoa</taxon>
        <taxon>Platyhelminthes</taxon>
        <taxon>Trematoda</taxon>
        <taxon>Digenea</taxon>
        <taxon>Plagiorchiida</taxon>
        <taxon>Troglotremata</taxon>
        <taxon>Troglotrematidae</taxon>
        <taxon>Paragonimus</taxon>
    </lineage>
</organism>
<evidence type="ECO:0000256" key="1">
    <source>
        <dbReference type="ARBA" id="ARBA00013169"/>
    </source>
</evidence>
<name>A0A5J4NSW9_9TREM</name>
<dbReference type="EMBL" id="QNGE01001019">
    <property type="protein sequence ID" value="KAA3678633.1"/>
    <property type="molecule type" value="Genomic_DNA"/>
</dbReference>
<evidence type="ECO:0000256" key="6">
    <source>
        <dbReference type="ARBA" id="ARBA00023146"/>
    </source>
</evidence>
<accession>A0A5J4NSW9</accession>
<keyword evidence="10" id="KW-1185">Reference proteome</keyword>
<dbReference type="EC" id="6.1.1.9" evidence="1"/>
<keyword evidence="5" id="KW-0648">Protein biosynthesis</keyword>
<evidence type="ECO:0000256" key="2">
    <source>
        <dbReference type="ARBA" id="ARBA00022598"/>
    </source>
</evidence>
<keyword evidence="2" id="KW-0436">Ligase</keyword>
<feature type="domain" description="Aminoacyl-tRNA synthetase class Ia" evidence="8">
    <location>
        <begin position="45"/>
        <end position="107"/>
    </location>
</feature>
<evidence type="ECO:0000313" key="10">
    <source>
        <dbReference type="Proteomes" id="UP000324629"/>
    </source>
</evidence>
<dbReference type="PANTHER" id="PTHR11946:SF93">
    <property type="entry name" value="VALINE--TRNA LIGASE, CHLOROPLASTIC_MITOCHONDRIAL 2"/>
    <property type="match status" value="1"/>
</dbReference>
<comment type="caution">
    <text evidence="9">The sequence shown here is derived from an EMBL/GenBank/DDBJ whole genome shotgun (WGS) entry which is preliminary data.</text>
</comment>
<dbReference type="GO" id="GO:0004832">
    <property type="term" value="F:valine-tRNA ligase activity"/>
    <property type="evidence" value="ECO:0007669"/>
    <property type="project" value="UniProtKB-EC"/>
</dbReference>
<evidence type="ECO:0000256" key="5">
    <source>
        <dbReference type="ARBA" id="ARBA00022917"/>
    </source>
</evidence>
<evidence type="ECO:0000313" key="9">
    <source>
        <dbReference type="EMBL" id="KAA3678633.1"/>
    </source>
</evidence>
<sequence length="109" mass="12656">MHATLSRSGIFYPFKQSTIRIWWKTLGYVEICGIDYVFQNLRLGYRMQGSAVLWIPGMDHAGIATQTIVERELGKRAIREGHTNLKAFNPRLKLGRDAFVEEVWKWKDA</sequence>
<dbReference type="InterPro" id="IPR014729">
    <property type="entry name" value="Rossmann-like_a/b/a_fold"/>
</dbReference>
<dbReference type="Pfam" id="PF00133">
    <property type="entry name" value="tRNA-synt_1"/>
    <property type="match status" value="1"/>
</dbReference>
<keyword evidence="3" id="KW-0547">Nucleotide-binding</keyword>
<dbReference type="GO" id="GO:0005829">
    <property type="term" value="C:cytosol"/>
    <property type="evidence" value="ECO:0007669"/>
    <property type="project" value="TreeGrafter"/>
</dbReference>
<gene>
    <name evidence="9" type="ORF">DEA37_0009341</name>
</gene>
<dbReference type="PANTHER" id="PTHR11946">
    <property type="entry name" value="VALYL-TRNA SYNTHETASES"/>
    <property type="match status" value="1"/>
</dbReference>
<protein>
    <recommendedName>
        <fullName evidence="1">valine--tRNA ligase</fullName>
        <ecNumber evidence="1">6.1.1.9</ecNumber>
    </recommendedName>
    <alternativeName>
        <fullName evidence="7">Valyl-tRNA synthetase</fullName>
    </alternativeName>
</protein>
<dbReference type="InterPro" id="IPR002300">
    <property type="entry name" value="aa-tRNA-synth_Ia"/>
</dbReference>
<evidence type="ECO:0000259" key="8">
    <source>
        <dbReference type="Pfam" id="PF00133"/>
    </source>
</evidence>
<dbReference type="Gene3D" id="3.40.50.620">
    <property type="entry name" value="HUPs"/>
    <property type="match status" value="1"/>
</dbReference>
<keyword evidence="4" id="KW-0067">ATP-binding</keyword>
<dbReference type="GO" id="GO:0005524">
    <property type="term" value="F:ATP binding"/>
    <property type="evidence" value="ECO:0007669"/>
    <property type="project" value="UniProtKB-KW"/>
</dbReference>
<dbReference type="Proteomes" id="UP000324629">
    <property type="component" value="Unassembled WGS sequence"/>
</dbReference>
<reference evidence="9 10" key="1">
    <citation type="journal article" date="2019" name="Gigascience">
        <title>Whole-genome sequence of the oriental lung fluke Paragonimus westermani.</title>
        <authorList>
            <person name="Oey H."/>
            <person name="Zakrzewski M."/>
            <person name="Narain K."/>
            <person name="Devi K.R."/>
            <person name="Agatsuma T."/>
            <person name="Nawaratna S."/>
            <person name="Gobert G.N."/>
            <person name="Jones M.K."/>
            <person name="Ragan M.A."/>
            <person name="McManus D.P."/>
            <person name="Krause L."/>
        </authorList>
    </citation>
    <scope>NUCLEOTIDE SEQUENCE [LARGE SCALE GENOMIC DNA]</scope>
    <source>
        <strain evidence="9 10">IND2009</strain>
    </source>
</reference>
<evidence type="ECO:0000256" key="7">
    <source>
        <dbReference type="ARBA" id="ARBA00029936"/>
    </source>
</evidence>